<feature type="transmembrane region" description="Helical" evidence="2">
    <location>
        <begin position="197"/>
        <end position="221"/>
    </location>
</feature>
<dbReference type="AlphaFoldDB" id="A0A9Q8URP0"/>
<protein>
    <submittedName>
        <fullName evidence="4">Uncharacterized protein</fullName>
    </submittedName>
</protein>
<dbReference type="OMA" id="DDNCANA"/>
<keyword evidence="2" id="KW-0812">Transmembrane</keyword>
<dbReference type="Proteomes" id="UP000756132">
    <property type="component" value="Chromosome 7"/>
</dbReference>
<feature type="region of interest" description="Disordered" evidence="1">
    <location>
        <begin position="261"/>
        <end position="307"/>
    </location>
</feature>
<dbReference type="EMBL" id="CP090169">
    <property type="protein sequence ID" value="UJO19930.1"/>
    <property type="molecule type" value="Genomic_DNA"/>
</dbReference>
<proteinExistence type="predicted"/>
<dbReference type="KEGG" id="ffu:CLAFUR5_10080"/>
<gene>
    <name evidence="4" type="ORF">CLAFUR5_10080</name>
</gene>
<sequence>MSSQLYCLWVSIAILITLIPCIHAAGAQCYFPDGTEAANYTSCNAAATQSSCCRPTEACLSNGYCFQQTGYANRISRGACTDSSFGSTACPARCRDVAQNVALTIFQAADTADSSQGNGLFCCLNGYNVTSRQCMTESDGTSAPFSLPAGSVVIDRSNGATLPQNFNSTDAAGSIITVTATAAANATNTPESNNTTAIAAGISVPLGLLLLAALAGCFVLWRNLKKARNQVQGAVHGSVYDGNVQKGVHYAAQEKPYDHAYGGYQSVPREASPPAAPPAEVWSGQMQPVEAPADREVSMADSKAVGK</sequence>
<accession>A0A9Q8URP0</accession>
<evidence type="ECO:0000256" key="2">
    <source>
        <dbReference type="SAM" id="Phobius"/>
    </source>
</evidence>
<dbReference type="GeneID" id="71989958"/>
<evidence type="ECO:0000256" key="3">
    <source>
        <dbReference type="SAM" id="SignalP"/>
    </source>
</evidence>
<evidence type="ECO:0000313" key="4">
    <source>
        <dbReference type="EMBL" id="UJO19930.1"/>
    </source>
</evidence>
<feature type="chain" id="PRO_5040132627" evidence="3">
    <location>
        <begin position="25"/>
        <end position="307"/>
    </location>
</feature>
<evidence type="ECO:0000313" key="5">
    <source>
        <dbReference type="Proteomes" id="UP000756132"/>
    </source>
</evidence>
<reference evidence="4" key="1">
    <citation type="submission" date="2021-12" db="EMBL/GenBank/DDBJ databases">
        <authorList>
            <person name="Zaccaron A."/>
            <person name="Stergiopoulos I."/>
        </authorList>
    </citation>
    <scope>NUCLEOTIDE SEQUENCE</scope>
    <source>
        <strain evidence="4">Race5_Kim</strain>
    </source>
</reference>
<dbReference type="RefSeq" id="XP_047764296.1">
    <property type="nucleotide sequence ID" value="XM_047909228.1"/>
</dbReference>
<keyword evidence="2" id="KW-0472">Membrane</keyword>
<dbReference type="OrthoDB" id="3912985at2759"/>
<name>A0A9Q8URP0_PASFU</name>
<keyword evidence="3" id="KW-0732">Signal</keyword>
<evidence type="ECO:0000256" key="1">
    <source>
        <dbReference type="SAM" id="MobiDB-lite"/>
    </source>
</evidence>
<organism evidence="4 5">
    <name type="scientific">Passalora fulva</name>
    <name type="common">Tomato leaf mold</name>
    <name type="synonym">Cladosporium fulvum</name>
    <dbReference type="NCBI Taxonomy" id="5499"/>
    <lineage>
        <taxon>Eukaryota</taxon>
        <taxon>Fungi</taxon>
        <taxon>Dikarya</taxon>
        <taxon>Ascomycota</taxon>
        <taxon>Pezizomycotina</taxon>
        <taxon>Dothideomycetes</taxon>
        <taxon>Dothideomycetidae</taxon>
        <taxon>Mycosphaerellales</taxon>
        <taxon>Mycosphaerellaceae</taxon>
        <taxon>Fulvia</taxon>
    </lineage>
</organism>
<keyword evidence="5" id="KW-1185">Reference proteome</keyword>
<reference evidence="4" key="2">
    <citation type="journal article" date="2022" name="Microb. Genom.">
        <title>A chromosome-scale genome assembly of the tomato pathogen Cladosporium fulvum reveals a compartmentalized genome architecture and the presence of a dispensable chromosome.</title>
        <authorList>
            <person name="Zaccaron A.Z."/>
            <person name="Chen L.H."/>
            <person name="Samaras A."/>
            <person name="Stergiopoulos I."/>
        </authorList>
    </citation>
    <scope>NUCLEOTIDE SEQUENCE</scope>
    <source>
        <strain evidence="4">Race5_Kim</strain>
    </source>
</reference>
<feature type="signal peptide" evidence="3">
    <location>
        <begin position="1"/>
        <end position="24"/>
    </location>
</feature>
<keyword evidence="2" id="KW-1133">Transmembrane helix</keyword>